<protein>
    <submittedName>
        <fullName evidence="4">E3 ubiquitin-protein ligase HERC1-like</fullName>
    </submittedName>
</protein>
<evidence type="ECO:0000256" key="1">
    <source>
        <dbReference type="ARBA" id="ARBA00022786"/>
    </source>
</evidence>
<dbReference type="EMBL" id="JAKMXF010000088">
    <property type="protein sequence ID" value="KAI6658552.1"/>
    <property type="molecule type" value="Genomic_DNA"/>
</dbReference>
<sequence>MRKQVTLIGEGADDAGGVFDETIALMCIELEDGTLPFLLPTPNARNKCGYNTDRFVLNPGCSSKTDMDYYRFMGVMFGVAIRTTKPLSLHISPMVWKLIAGIEITMDDLEEVDSAFMQAMRGIWKLSEDITPSTFSEMIPISSYEAYNMAGQLAPVVTGGSNIPLTYSNRKEYVEKAIQFRLHELDRQALAVREGMSLVIPVPLLSLTTGASLETSVCGERELDIQILKRVAKYRDCSANDMLVKWLWDTLENFTNDEKILFLRFTSGRSRLPSRVQDVTQRLLVIKTMKNKNALPTAQTCFFHLKLPNYTSQEILAARLRYAINNCRSIDTDSYMLPRNTEGGASTSDDEY</sequence>
<dbReference type="PROSITE" id="PS50237">
    <property type="entry name" value="HECT"/>
    <property type="match status" value="1"/>
</dbReference>
<dbReference type="InterPro" id="IPR035983">
    <property type="entry name" value="Hect_E3_ubiquitin_ligase"/>
</dbReference>
<keyword evidence="1 2" id="KW-0833">Ubl conjugation pathway</keyword>
<evidence type="ECO:0000259" key="3">
    <source>
        <dbReference type="PROSITE" id="PS50237"/>
    </source>
</evidence>
<dbReference type="GO" id="GO:0004842">
    <property type="term" value="F:ubiquitin-protein transferase activity"/>
    <property type="evidence" value="ECO:0007669"/>
    <property type="project" value="InterPro"/>
</dbReference>
<dbReference type="SMART" id="SM00119">
    <property type="entry name" value="HECTc"/>
    <property type="match status" value="1"/>
</dbReference>
<dbReference type="GO" id="GO:0005737">
    <property type="term" value="C:cytoplasm"/>
    <property type="evidence" value="ECO:0007669"/>
    <property type="project" value="TreeGrafter"/>
</dbReference>
<name>A0AAV7KAP2_9METZ</name>
<reference evidence="4 5" key="1">
    <citation type="journal article" date="2023" name="BMC Biol.">
        <title>The compact genome of the sponge Oopsacas minuta (Hexactinellida) is lacking key metazoan core genes.</title>
        <authorList>
            <person name="Santini S."/>
            <person name="Schenkelaars Q."/>
            <person name="Jourda C."/>
            <person name="Duchesne M."/>
            <person name="Belahbib H."/>
            <person name="Rocher C."/>
            <person name="Selva M."/>
            <person name="Riesgo A."/>
            <person name="Vervoort M."/>
            <person name="Leys S.P."/>
            <person name="Kodjabachian L."/>
            <person name="Le Bivic A."/>
            <person name="Borchiellini C."/>
            <person name="Claverie J.M."/>
            <person name="Renard E."/>
        </authorList>
    </citation>
    <scope>NUCLEOTIDE SEQUENCE [LARGE SCALE GENOMIC DNA]</scope>
    <source>
        <strain evidence="4">SPO-2</strain>
    </source>
</reference>
<evidence type="ECO:0000256" key="2">
    <source>
        <dbReference type="PROSITE-ProRule" id="PRU00104"/>
    </source>
</evidence>
<dbReference type="Gene3D" id="3.30.2410.10">
    <property type="entry name" value="Hect, E3 ligase catalytic domain"/>
    <property type="match status" value="1"/>
</dbReference>
<organism evidence="4 5">
    <name type="scientific">Oopsacas minuta</name>
    <dbReference type="NCBI Taxonomy" id="111878"/>
    <lineage>
        <taxon>Eukaryota</taxon>
        <taxon>Metazoa</taxon>
        <taxon>Porifera</taxon>
        <taxon>Hexactinellida</taxon>
        <taxon>Hexasterophora</taxon>
        <taxon>Lyssacinosida</taxon>
        <taxon>Leucopsacidae</taxon>
        <taxon>Oopsacas</taxon>
    </lineage>
</organism>
<dbReference type="SUPFAM" id="SSF56204">
    <property type="entry name" value="Hect, E3 ligase catalytic domain"/>
    <property type="match status" value="1"/>
</dbReference>
<dbReference type="Proteomes" id="UP001165289">
    <property type="component" value="Unassembled WGS sequence"/>
</dbReference>
<feature type="domain" description="HECT" evidence="3">
    <location>
        <begin position="1"/>
        <end position="338"/>
    </location>
</feature>
<evidence type="ECO:0000313" key="5">
    <source>
        <dbReference type="Proteomes" id="UP001165289"/>
    </source>
</evidence>
<dbReference type="PANTHER" id="PTHR46654:SF1">
    <property type="entry name" value="E3 UBIQUITIN-PROTEIN LIGASE HECTD3"/>
    <property type="match status" value="1"/>
</dbReference>
<dbReference type="InterPro" id="IPR042469">
    <property type="entry name" value="HECTD3"/>
</dbReference>
<dbReference type="Gene3D" id="3.30.2160.10">
    <property type="entry name" value="Hect, E3 ligase catalytic domain"/>
    <property type="match status" value="1"/>
</dbReference>
<comment type="caution">
    <text evidence="4">The sequence shown here is derived from an EMBL/GenBank/DDBJ whole genome shotgun (WGS) entry which is preliminary data.</text>
</comment>
<accession>A0AAV7KAP2</accession>
<feature type="active site" description="Glycyl thioester intermediate" evidence="2">
    <location>
        <position position="301"/>
    </location>
</feature>
<dbReference type="AlphaFoldDB" id="A0AAV7KAP2"/>
<evidence type="ECO:0000313" key="4">
    <source>
        <dbReference type="EMBL" id="KAI6658552.1"/>
    </source>
</evidence>
<dbReference type="Pfam" id="PF00632">
    <property type="entry name" value="HECT"/>
    <property type="match status" value="1"/>
</dbReference>
<dbReference type="InterPro" id="IPR000569">
    <property type="entry name" value="HECT_dom"/>
</dbReference>
<keyword evidence="5" id="KW-1185">Reference proteome</keyword>
<dbReference type="PANTHER" id="PTHR46654">
    <property type="entry name" value="E3 UBIQUITIN-PROTEIN LIGASE HECTD3"/>
    <property type="match status" value="1"/>
</dbReference>
<gene>
    <name evidence="4" type="ORF">LOD99_15352</name>
</gene>
<dbReference type="Gene3D" id="3.90.1750.10">
    <property type="entry name" value="Hect, E3 ligase catalytic domains"/>
    <property type="match status" value="1"/>
</dbReference>
<proteinExistence type="predicted"/>